<keyword evidence="3" id="KW-1185">Reference proteome</keyword>
<evidence type="ECO:0000313" key="3">
    <source>
        <dbReference type="Proteomes" id="UP001597532"/>
    </source>
</evidence>
<protein>
    <submittedName>
        <fullName evidence="2">Outer membrane beta-barrel protein</fullName>
    </submittedName>
</protein>
<evidence type="ECO:0000259" key="1">
    <source>
        <dbReference type="Pfam" id="PF14905"/>
    </source>
</evidence>
<gene>
    <name evidence="2" type="ORF">ACFS1K_04800</name>
</gene>
<dbReference type="EMBL" id="JBHUOK010000008">
    <property type="protein sequence ID" value="MFD2789073.1"/>
    <property type="molecule type" value="Genomic_DNA"/>
</dbReference>
<proteinExistence type="predicted"/>
<evidence type="ECO:0000313" key="2">
    <source>
        <dbReference type="EMBL" id="MFD2789073.1"/>
    </source>
</evidence>
<dbReference type="RefSeq" id="WP_251808953.1">
    <property type="nucleotide sequence ID" value="NZ_CP166679.1"/>
</dbReference>
<name>A0ABW5VBJ5_9FLAO</name>
<organism evidence="2 3">
    <name type="scientific">Arenibacter antarcticus</name>
    <dbReference type="NCBI Taxonomy" id="2040469"/>
    <lineage>
        <taxon>Bacteria</taxon>
        <taxon>Pseudomonadati</taxon>
        <taxon>Bacteroidota</taxon>
        <taxon>Flavobacteriia</taxon>
        <taxon>Flavobacteriales</taxon>
        <taxon>Flavobacteriaceae</taxon>
        <taxon>Arenibacter</taxon>
    </lineage>
</organism>
<comment type="caution">
    <text evidence="2">The sequence shown here is derived from an EMBL/GenBank/DDBJ whole genome shotgun (WGS) entry which is preliminary data.</text>
</comment>
<dbReference type="Pfam" id="PF14905">
    <property type="entry name" value="OMP_b-brl_3"/>
    <property type="match status" value="1"/>
</dbReference>
<accession>A0ABW5VBJ5</accession>
<dbReference type="Proteomes" id="UP001597532">
    <property type="component" value="Unassembled WGS sequence"/>
</dbReference>
<feature type="domain" description="Outer membrane protein beta-barrel" evidence="1">
    <location>
        <begin position="24"/>
        <end position="127"/>
    </location>
</feature>
<reference evidence="3" key="1">
    <citation type="journal article" date="2019" name="Int. J. Syst. Evol. Microbiol.">
        <title>The Global Catalogue of Microorganisms (GCM) 10K type strain sequencing project: providing services to taxonomists for standard genome sequencing and annotation.</title>
        <authorList>
            <consortium name="The Broad Institute Genomics Platform"/>
            <consortium name="The Broad Institute Genome Sequencing Center for Infectious Disease"/>
            <person name="Wu L."/>
            <person name="Ma J."/>
        </authorList>
    </citation>
    <scope>NUCLEOTIDE SEQUENCE [LARGE SCALE GENOMIC DNA]</scope>
    <source>
        <strain evidence="3">KCTC 52924</strain>
    </source>
</reference>
<sequence length="153" mass="17805">MIGRGRYFSTCFPPVNAFRSIYEATKEDFLSTEQNTLSMFAQNTFKIVKSFNAEFSAWYSSLSFWNRTFKTKSIRGLNMAFQKCFFDEKLSTKQGFIVILYTSSWRGTTQSGDVKMEGGSRQVQFNLIYNFGRKDIKKERSKDTGIEDEKGRF</sequence>
<dbReference type="InterPro" id="IPR041700">
    <property type="entry name" value="OMP_b-brl_3"/>
</dbReference>